<dbReference type="InterPro" id="IPR000634">
    <property type="entry name" value="Ser/Thr_deHydtase_PyrdxlP-BS"/>
</dbReference>
<proteinExistence type="predicted"/>
<feature type="domain" description="Tryptophan synthase beta chain-like PALP" evidence="4">
    <location>
        <begin position="83"/>
        <end position="387"/>
    </location>
</feature>
<dbReference type="GO" id="GO:0030170">
    <property type="term" value="F:pyridoxal phosphate binding"/>
    <property type="evidence" value="ECO:0007669"/>
    <property type="project" value="InterPro"/>
</dbReference>
<dbReference type="GO" id="GO:0004795">
    <property type="term" value="F:threonine synthase activity"/>
    <property type="evidence" value="ECO:0007669"/>
    <property type="project" value="UniProtKB-EC"/>
</dbReference>
<protein>
    <submittedName>
        <fullName evidence="5">Threonine synthase</fullName>
        <ecNumber evidence="5">4.2.3.1</ecNumber>
    </submittedName>
</protein>
<dbReference type="PROSITE" id="PS00165">
    <property type="entry name" value="DEHYDRATASE_SER_THR"/>
    <property type="match status" value="1"/>
</dbReference>
<sequence>MAAVDAPRPSFNPRIVALDCPECGRSHDLSQPRAVCEGCGRPLLARYDLERIGAETRRDALTGSDLWRYRAALPFAVGPATVRLGEGGTPLLPLARLGRATGIADLTLKDEAPNPTQSFKARGLALAVNGALAFGKQAIALPSAGNAGSAAAAYAAAAGIRCRITVPDDTPEIFAAEQRAFGAEVRLVPGTIADAGKALGPWAPAPEWWNVATFKEPFRLEGKKTLGWEIAEQCGWRLPDVILYPTGGGTGLVGMWRAFRELEALGWVEGDMPRLIAVQPTGCAPVVRAFEAGESRAKPWENARTAALGLRVPGPFADTLILEAIRGSGGTAVAVEEDELLEGMTDLAAHEGCFACPEGGATLAALRRLRARGDVSPRDRVVLFNTGSGLKYPEAWRMALARRAAGAAAGSGARS</sequence>
<name>A0A9D6L6Z8_UNCEI</name>
<comment type="caution">
    <text evidence="5">The sequence shown here is derived from an EMBL/GenBank/DDBJ whole genome shotgun (WGS) entry which is preliminary data.</text>
</comment>
<dbReference type="PANTHER" id="PTHR48078:SF6">
    <property type="entry name" value="L-THREONINE DEHYDRATASE CATABOLIC TDCB"/>
    <property type="match status" value="1"/>
</dbReference>
<accession>A0A9D6L6Z8</accession>
<dbReference type="InterPro" id="IPR050147">
    <property type="entry name" value="Ser/Thr_Dehydratase"/>
</dbReference>
<comment type="cofactor">
    <cofactor evidence="1">
        <name>pyridoxal 5'-phosphate</name>
        <dbReference type="ChEBI" id="CHEBI:597326"/>
    </cofactor>
</comment>
<organism evidence="5 6">
    <name type="scientific">Eiseniibacteriota bacterium</name>
    <dbReference type="NCBI Taxonomy" id="2212470"/>
    <lineage>
        <taxon>Bacteria</taxon>
        <taxon>Candidatus Eiseniibacteriota</taxon>
    </lineage>
</organism>
<keyword evidence="2" id="KW-0663">Pyridoxal phosphate</keyword>
<keyword evidence="3 5" id="KW-0456">Lyase</keyword>
<evidence type="ECO:0000313" key="5">
    <source>
        <dbReference type="EMBL" id="MBI3539936.1"/>
    </source>
</evidence>
<dbReference type="InterPro" id="IPR036052">
    <property type="entry name" value="TrpB-like_PALP_sf"/>
</dbReference>
<reference evidence="5" key="1">
    <citation type="submission" date="2020-07" db="EMBL/GenBank/DDBJ databases">
        <title>Huge and variable diversity of episymbiotic CPR bacteria and DPANN archaea in groundwater ecosystems.</title>
        <authorList>
            <person name="He C.Y."/>
            <person name="Keren R."/>
            <person name="Whittaker M."/>
            <person name="Farag I.F."/>
            <person name="Doudna J."/>
            <person name="Cate J.H.D."/>
            <person name="Banfield J.F."/>
        </authorList>
    </citation>
    <scope>NUCLEOTIDE SEQUENCE</scope>
    <source>
        <strain evidence="5">NC_groundwater_928_Pr1_S-0.2um_72_17</strain>
    </source>
</reference>
<dbReference type="EC" id="4.2.3.1" evidence="5"/>
<evidence type="ECO:0000313" key="6">
    <source>
        <dbReference type="Proteomes" id="UP000807850"/>
    </source>
</evidence>
<gene>
    <name evidence="5" type="ORF">HY076_06655</name>
</gene>
<dbReference type="SUPFAM" id="SSF53686">
    <property type="entry name" value="Tryptophan synthase beta subunit-like PLP-dependent enzymes"/>
    <property type="match status" value="1"/>
</dbReference>
<dbReference type="AlphaFoldDB" id="A0A9D6L6Z8"/>
<dbReference type="InterPro" id="IPR001926">
    <property type="entry name" value="TrpB-like_PALP"/>
</dbReference>
<evidence type="ECO:0000256" key="3">
    <source>
        <dbReference type="ARBA" id="ARBA00023239"/>
    </source>
</evidence>
<dbReference type="PANTHER" id="PTHR48078">
    <property type="entry name" value="THREONINE DEHYDRATASE, MITOCHONDRIAL-RELATED"/>
    <property type="match status" value="1"/>
</dbReference>
<dbReference type="Pfam" id="PF00291">
    <property type="entry name" value="PALP"/>
    <property type="match status" value="1"/>
</dbReference>
<dbReference type="EMBL" id="JACQAY010000216">
    <property type="protein sequence ID" value="MBI3539936.1"/>
    <property type="molecule type" value="Genomic_DNA"/>
</dbReference>
<evidence type="ECO:0000256" key="1">
    <source>
        <dbReference type="ARBA" id="ARBA00001933"/>
    </source>
</evidence>
<dbReference type="Proteomes" id="UP000807850">
    <property type="component" value="Unassembled WGS sequence"/>
</dbReference>
<dbReference type="GO" id="GO:0009097">
    <property type="term" value="P:isoleucine biosynthetic process"/>
    <property type="evidence" value="ECO:0007669"/>
    <property type="project" value="TreeGrafter"/>
</dbReference>
<dbReference type="GO" id="GO:0003941">
    <property type="term" value="F:L-serine ammonia-lyase activity"/>
    <property type="evidence" value="ECO:0007669"/>
    <property type="project" value="TreeGrafter"/>
</dbReference>
<dbReference type="GO" id="GO:0004794">
    <property type="term" value="F:threonine deaminase activity"/>
    <property type="evidence" value="ECO:0007669"/>
    <property type="project" value="TreeGrafter"/>
</dbReference>
<evidence type="ECO:0000259" key="4">
    <source>
        <dbReference type="Pfam" id="PF00291"/>
    </source>
</evidence>
<dbReference type="GO" id="GO:0006567">
    <property type="term" value="P:L-threonine catabolic process"/>
    <property type="evidence" value="ECO:0007669"/>
    <property type="project" value="TreeGrafter"/>
</dbReference>
<dbReference type="GO" id="GO:0006565">
    <property type="term" value="P:L-serine catabolic process"/>
    <property type="evidence" value="ECO:0007669"/>
    <property type="project" value="TreeGrafter"/>
</dbReference>
<evidence type="ECO:0000256" key="2">
    <source>
        <dbReference type="ARBA" id="ARBA00022898"/>
    </source>
</evidence>
<dbReference type="Gene3D" id="3.40.50.1100">
    <property type="match status" value="2"/>
</dbReference>
<dbReference type="NCBIfam" id="NF006050">
    <property type="entry name" value="PRK08197.1"/>
    <property type="match status" value="1"/>
</dbReference>